<dbReference type="Gene3D" id="3.10.620.30">
    <property type="match status" value="1"/>
</dbReference>
<keyword evidence="1" id="KW-0812">Transmembrane</keyword>
<dbReference type="SUPFAM" id="SSF54001">
    <property type="entry name" value="Cysteine proteinases"/>
    <property type="match status" value="1"/>
</dbReference>
<dbReference type="EMBL" id="NZBD01000015">
    <property type="protein sequence ID" value="MAG18328.1"/>
    <property type="molecule type" value="Genomic_DNA"/>
</dbReference>
<evidence type="ECO:0000259" key="2">
    <source>
        <dbReference type="SMART" id="SM00460"/>
    </source>
</evidence>
<name>A0A2D6LQD6_9ARCH</name>
<evidence type="ECO:0000256" key="1">
    <source>
        <dbReference type="SAM" id="Phobius"/>
    </source>
</evidence>
<protein>
    <recommendedName>
        <fullName evidence="2">Transglutaminase-like domain-containing protein</fullName>
    </recommendedName>
</protein>
<dbReference type="Pfam" id="PF01841">
    <property type="entry name" value="Transglut_core"/>
    <property type="match status" value="1"/>
</dbReference>
<evidence type="ECO:0000313" key="4">
    <source>
        <dbReference type="Proteomes" id="UP000226712"/>
    </source>
</evidence>
<dbReference type="InterPro" id="IPR002931">
    <property type="entry name" value="Transglutaminase-like"/>
</dbReference>
<keyword evidence="1" id="KW-0472">Membrane</keyword>
<dbReference type="InterPro" id="IPR038765">
    <property type="entry name" value="Papain-like_cys_pep_sf"/>
</dbReference>
<accession>A0A2D6LQD6</accession>
<keyword evidence="1" id="KW-1133">Transmembrane helix</keyword>
<dbReference type="SMART" id="SM00460">
    <property type="entry name" value="TGc"/>
    <property type="match status" value="1"/>
</dbReference>
<dbReference type="AlphaFoldDB" id="A0A2D6LQD6"/>
<feature type="transmembrane region" description="Helical" evidence="1">
    <location>
        <begin position="545"/>
        <end position="565"/>
    </location>
</feature>
<organism evidence="3 4">
    <name type="scientific">Candidatus Iainarchaeum sp</name>
    <dbReference type="NCBI Taxonomy" id="3101447"/>
    <lineage>
        <taxon>Archaea</taxon>
        <taxon>Candidatus Iainarchaeota</taxon>
        <taxon>Candidatus Iainarchaeia</taxon>
        <taxon>Candidatus Iainarchaeales</taxon>
        <taxon>Candidatus Iainarchaeaceae</taxon>
        <taxon>Candidatus Iainarchaeum</taxon>
    </lineage>
</organism>
<gene>
    <name evidence="3" type="ORF">CL944_02550</name>
</gene>
<feature type="domain" description="Transglutaminase-like" evidence="2">
    <location>
        <begin position="201"/>
        <end position="262"/>
    </location>
</feature>
<reference evidence="4" key="1">
    <citation type="submission" date="2017-09" db="EMBL/GenBank/DDBJ databases">
        <title>The Reconstruction of 2,631 Draft Metagenome-Assembled Genomes from the Global Oceans.</title>
        <authorList>
            <person name="Tully B.J."/>
            <person name="Graham E.D."/>
            <person name="Heidelberg J.F."/>
        </authorList>
    </citation>
    <scope>NUCLEOTIDE SEQUENCE [LARGE SCALE GENOMIC DNA]</scope>
</reference>
<dbReference type="PANTHER" id="PTHR33490">
    <property type="entry name" value="BLR5614 PROTEIN-RELATED"/>
    <property type="match status" value="1"/>
</dbReference>
<evidence type="ECO:0000313" key="3">
    <source>
        <dbReference type="EMBL" id="MAG18328.1"/>
    </source>
</evidence>
<sequence>MKKLLFLVLFVLFASSTFALEFRPSTVKTMDVTITSEATGGFSGIITRGDELELLFLSMQEEPKQELISLEEYMELGEKRIDPKYIEREGLKYAQYKIDDLYNYAETNTFKVVRKARVKRESVLGLGEDYNLENMIEEFAEFKEATGYIEVNDQELRSKASLEFDSVSQIETIREITEWVNNNIEYDFENYYAGVYSAKDTYNSRAGVCDEFANLTAAFTRIKGIPTKYVTGISFDGQRFGLHGWLEVYLPKTGWIGVDSTYGEAGYLDAAHFTIAKTTDANKAIDLVAITRSREPIIVTTKLNLPEVEINSVEFFENLTDIKLNIPTQVPPGEIFEISAEIKNISGERAIMPIELVLHDKFSIDNNKKLIFFEKEETKTINWEARAPNENFESGFYTYGLILLLPDGNISDSIKVIPSKEYTDVGSDIRVKDVSPFISGNNLELKISLENLGNKKGIVFVEILFEGNQVEENEIILQEFEERNLAYVVRNIRPGKVTLKINIPEEKIFEITIPEKEEPITIQEIKPENKSYEQLAADFGFEDPGIPIVAGGTIIFILLMAILLLKK</sequence>
<proteinExistence type="predicted"/>
<dbReference type="Proteomes" id="UP000226712">
    <property type="component" value="Unassembled WGS sequence"/>
</dbReference>
<comment type="caution">
    <text evidence="3">The sequence shown here is derived from an EMBL/GenBank/DDBJ whole genome shotgun (WGS) entry which is preliminary data.</text>
</comment>